<dbReference type="NCBIfam" id="TIGR02352">
    <property type="entry name" value="thiamin_ThiO"/>
    <property type="match status" value="1"/>
</dbReference>
<evidence type="ECO:0000256" key="2">
    <source>
        <dbReference type="ARBA" id="ARBA00022977"/>
    </source>
</evidence>
<dbReference type="GO" id="GO:0009228">
    <property type="term" value="P:thiamine biosynthetic process"/>
    <property type="evidence" value="ECO:0007669"/>
    <property type="project" value="UniProtKB-KW"/>
</dbReference>
<dbReference type="Pfam" id="PF01266">
    <property type="entry name" value="DAO"/>
    <property type="match status" value="1"/>
</dbReference>
<dbReference type="InterPro" id="IPR012727">
    <property type="entry name" value="Gly_oxidase_ThiO"/>
</dbReference>
<accession>A0A5S9MTN3</accession>
<dbReference type="RefSeq" id="WP_159266842.1">
    <property type="nucleotide sequence ID" value="NZ_CACSIK010000001.1"/>
</dbReference>
<evidence type="ECO:0000259" key="4">
    <source>
        <dbReference type="Pfam" id="PF01266"/>
    </source>
</evidence>
<name>A0A5S9MTN3_9GAMM</name>
<gene>
    <name evidence="5" type="primary">thiO</name>
    <name evidence="5" type="ORF">IHBHHGIJ_00120</name>
    <name evidence="6" type="ORF">KFEGEMFD_01029</name>
</gene>
<proteinExistence type="predicted"/>
<dbReference type="Proteomes" id="UP000435877">
    <property type="component" value="Unassembled WGS sequence"/>
</dbReference>
<dbReference type="UniPathway" id="UPA00060"/>
<feature type="domain" description="FAD dependent oxidoreductase" evidence="4">
    <location>
        <begin position="24"/>
        <end position="354"/>
    </location>
</feature>
<dbReference type="EMBL" id="CACSIM010000001">
    <property type="protein sequence ID" value="CAA0086113.1"/>
    <property type="molecule type" value="Genomic_DNA"/>
</dbReference>
<keyword evidence="3 5" id="KW-0560">Oxidoreductase</keyword>
<keyword evidence="2" id="KW-0784">Thiamine biosynthesis</keyword>
<keyword evidence="7" id="KW-1185">Reference proteome</keyword>
<evidence type="ECO:0000313" key="8">
    <source>
        <dbReference type="Proteomes" id="UP000439591"/>
    </source>
</evidence>
<dbReference type="GO" id="GO:0050660">
    <property type="term" value="F:flavin adenine dinucleotide binding"/>
    <property type="evidence" value="ECO:0007669"/>
    <property type="project" value="InterPro"/>
</dbReference>
<dbReference type="GO" id="GO:0005737">
    <property type="term" value="C:cytoplasm"/>
    <property type="evidence" value="ECO:0007669"/>
    <property type="project" value="TreeGrafter"/>
</dbReference>
<dbReference type="EMBL" id="CACSIK010000001">
    <property type="protein sequence ID" value="CAA0079602.1"/>
    <property type="molecule type" value="Genomic_DNA"/>
</dbReference>
<comment type="pathway">
    <text evidence="1">Cofactor biosynthesis; thiamine diphosphate biosynthesis.</text>
</comment>
<dbReference type="EC" id="1.4.3.19" evidence="5"/>
<dbReference type="PANTHER" id="PTHR13847">
    <property type="entry name" value="SARCOSINE DEHYDROGENASE-RELATED"/>
    <property type="match status" value="1"/>
</dbReference>
<dbReference type="SUPFAM" id="SSF51971">
    <property type="entry name" value="Nucleotide-binding domain"/>
    <property type="match status" value="1"/>
</dbReference>
<reference evidence="7 8" key="1">
    <citation type="submission" date="2019-11" db="EMBL/GenBank/DDBJ databases">
        <authorList>
            <person name="Holert J."/>
        </authorList>
    </citation>
    <scope>NUCLEOTIDE SEQUENCE [LARGE SCALE GENOMIC DNA]</scope>
    <source>
        <strain evidence="6">BC3_2A</strain>
        <strain evidence="5">SB11_1A</strain>
    </source>
</reference>
<dbReference type="InterPro" id="IPR036188">
    <property type="entry name" value="FAD/NAD-bd_sf"/>
</dbReference>
<evidence type="ECO:0000256" key="1">
    <source>
        <dbReference type="ARBA" id="ARBA00004948"/>
    </source>
</evidence>
<protein>
    <submittedName>
        <fullName evidence="5">Glycine oxidase</fullName>
        <ecNumber evidence="5">1.4.3.19</ecNumber>
    </submittedName>
</protein>
<dbReference type="PANTHER" id="PTHR13847:SF289">
    <property type="entry name" value="GLYCINE OXIDASE"/>
    <property type="match status" value="1"/>
</dbReference>
<evidence type="ECO:0000313" key="5">
    <source>
        <dbReference type="EMBL" id="CAA0079602.1"/>
    </source>
</evidence>
<dbReference type="Gene3D" id="3.30.9.10">
    <property type="entry name" value="D-Amino Acid Oxidase, subunit A, domain 2"/>
    <property type="match status" value="1"/>
</dbReference>
<sequence>MSSSLPNSQCVNTCKSTQAKTIGIAGAGLLGRLLAWKLLQQGYKVTLFDRGSRAAELSAAKVAASMLAPYSEVVSAERKVFDWGRMALSWWPKELAALAQMTGQHVDFATDGSIVIAHDLDKSSLTNFEHQLREKVPDCAEYIECIERDRLAVLEPELAERYCGGLFLAEEGYLDNEALLHSLVLGITALGGVWCEYTEVERVTAGRIHLATQQHCFDVAIDSRGMGAQAQLPALRGVRGEVLWVHAPEVSLQRPVRLMHPRYKLYISPRSGQRYVIGATEIESESMQPVTVRSSLELLSALYSVHSGFAEATVLHAYAHCRPAMPDNLPIIHSEPGLLRVNGLYRHGYLLSPYVVESALKKLIDCNDLATEINH</sequence>
<evidence type="ECO:0000256" key="3">
    <source>
        <dbReference type="ARBA" id="ARBA00023002"/>
    </source>
</evidence>
<dbReference type="OrthoDB" id="9790035at2"/>
<dbReference type="AlphaFoldDB" id="A0A5S9MTN3"/>
<dbReference type="Proteomes" id="UP000439591">
    <property type="component" value="Unassembled WGS sequence"/>
</dbReference>
<dbReference type="GO" id="GO:0043799">
    <property type="term" value="F:glycine oxidase activity"/>
    <property type="evidence" value="ECO:0007669"/>
    <property type="project" value="UniProtKB-EC"/>
</dbReference>
<dbReference type="InterPro" id="IPR006076">
    <property type="entry name" value="FAD-dep_OxRdtase"/>
</dbReference>
<evidence type="ECO:0000313" key="6">
    <source>
        <dbReference type="EMBL" id="CAA0086113.1"/>
    </source>
</evidence>
<dbReference type="Gene3D" id="3.50.50.60">
    <property type="entry name" value="FAD/NAD(P)-binding domain"/>
    <property type="match status" value="1"/>
</dbReference>
<dbReference type="SUPFAM" id="SSF54373">
    <property type="entry name" value="FAD-linked reductases, C-terminal domain"/>
    <property type="match status" value="1"/>
</dbReference>
<dbReference type="GO" id="GO:0009229">
    <property type="term" value="P:thiamine diphosphate biosynthetic process"/>
    <property type="evidence" value="ECO:0007669"/>
    <property type="project" value="UniProtKB-UniPathway"/>
</dbReference>
<evidence type="ECO:0000313" key="7">
    <source>
        <dbReference type="Proteomes" id="UP000435877"/>
    </source>
</evidence>
<organism evidence="5 7">
    <name type="scientific">Zhongshania aliphaticivorans</name>
    <dbReference type="NCBI Taxonomy" id="1470434"/>
    <lineage>
        <taxon>Bacteria</taxon>
        <taxon>Pseudomonadati</taxon>
        <taxon>Pseudomonadota</taxon>
        <taxon>Gammaproteobacteria</taxon>
        <taxon>Cellvibrionales</taxon>
        <taxon>Spongiibacteraceae</taxon>
        <taxon>Zhongshania</taxon>
    </lineage>
</organism>